<protein>
    <submittedName>
        <fullName evidence="2">D-alanyl-D-alanine carboxypeptidase family protein</fullName>
    </submittedName>
</protein>
<dbReference type="PANTHER" id="PTHR34385:SF1">
    <property type="entry name" value="PEPTIDOGLYCAN L-ALANYL-D-GLUTAMATE ENDOPEPTIDASE CWLK"/>
    <property type="match status" value="1"/>
</dbReference>
<gene>
    <name evidence="2" type="ORF">IEZ26_15475</name>
</gene>
<dbReference type="Pfam" id="PF02557">
    <property type="entry name" value="VanY"/>
    <property type="match status" value="1"/>
</dbReference>
<dbReference type="Gene3D" id="3.30.1380.10">
    <property type="match status" value="1"/>
</dbReference>
<evidence type="ECO:0000259" key="1">
    <source>
        <dbReference type="Pfam" id="PF02557"/>
    </source>
</evidence>
<keyword evidence="2" id="KW-0378">Hydrolase</keyword>
<proteinExistence type="predicted"/>
<dbReference type="EMBL" id="JACXYZ010000002">
    <property type="protein sequence ID" value="MBD3926023.1"/>
    <property type="molecule type" value="Genomic_DNA"/>
</dbReference>
<keyword evidence="2" id="KW-0121">Carboxypeptidase</keyword>
<reference evidence="2 3" key="1">
    <citation type="submission" date="2020-09" db="EMBL/GenBank/DDBJ databases">
        <title>novel species in genus Nocardioides.</title>
        <authorList>
            <person name="Zhang G."/>
        </authorList>
    </citation>
    <scope>NUCLEOTIDE SEQUENCE [LARGE SCALE GENOMIC DNA]</scope>
    <source>
        <strain evidence="2 3">KCTC 39551</strain>
    </source>
</reference>
<name>A0ABR8NCZ7_9ACTN</name>
<feature type="domain" description="D-alanyl-D-alanine carboxypeptidase-like core" evidence="1">
    <location>
        <begin position="57"/>
        <end position="158"/>
    </location>
</feature>
<dbReference type="PANTHER" id="PTHR34385">
    <property type="entry name" value="D-ALANYL-D-ALANINE CARBOXYPEPTIDASE"/>
    <property type="match status" value="1"/>
</dbReference>
<accession>A0ABR8NCZ7</accession>
<keyword evidence="3" id="KW-1185">Reference proteome</keyword>
<comment type="caution">
    <text evidence="2">The sequence shown here is derived from an EMBL/GenBank/DDBJ whole genome shotgun (WGS) entry which is preliminary data.</text>
</comment>
<dbReference type="InterPro" id="IPR052179">
    <property type="entry name" value="DD-CPase-like"/>
</dbReference>
<evidence type="ECO:0000313" key="2">
    <source>
        <dbReference type="EMBL" id="MBD3926023.1"/>
    </source>
</evidence>
<organism evidence="2 3">
    <name type="scientific">Nocardioides cavernae</name>
    <dbReference type="NCBI Taxonomy" id="1921566"/>
    <lineage>
        <taxon>Bacteria</taxon>
        <taxon>Bacillati</taxon>
        <taxon>Actinomycetota</taxon>
        <taxon>Actinomycetes</taxon>
        <taxon>Propionibacteriales</taxon>
        <taxon>Nocardioidaceae</taxon>
        <taxon>Nocardioides</taxon>
    </lineage>
</organism>
<evidence type="ECO:0000313" key="3">
    <source>
        <dbReference type="Proteomes" id="UP000618818"/>
    </source>
</evidence>
<dbReference type="SUPFAM" id="SSF55166">
    <property type="entry name" value="Hedgehog/DD-peptidase"/>
    <property type="match status" value="1"/>
</dbReference>
<keyword evidence="2" id="KW-0645">Protease</keyword>
<dbReference type="InterPro" id="IPR009045">
    <property type="entry name" value="Zn_M74/Hedgehog-like"/>
</dbReference>
<dbReference type="Proteomes" id="UP000618818">
    <property type="component" value="Unassembled WGS sequence"/>
</dbReference>
<dbReference type="InterPro" id="IPR003709">
    <property type="entry name" value="VanY-like_core_dom"/>
</dbReference>
<sequence length="184" mass="19315">MLALGCATTQDPSSSVALVAPVPEGPPRPPFGASRHFADGMLPAGATVFDDHPGVVRLDSRLLEELRAATADASAQGIGIVVNSGWRSKAYQSLLFEEAVAEHGTEAAATAWVARPGTSVHEAGAAVDLGPSNAVDWLAQHGADYGLCQVYDNEPWHFELDPGAVEMGCPPPYDDPSDDPRLQM</sequence>
<dbReference type="GO" id="GO:0004180">
    <property type="term" value="F:carboxypeptidase activity"/>
    <property type="evidence" value="ECO:0007669"/>
    <property type="project" value="UniProtKB-KW"/>
</dbReference>